<protein>
    <submittedName>
        <fullName evidence="2">Acyl-CoA thioesterase</fullName>
    </submittedName>
</protein>
<dbReference type="Gene3D" id="3.10.129.10">
    <property type="entry name" value="Hotdog Thioesterase"/>
    <property type="match status" value="1"/>
</dbReference>
<comment type="caution">
    <text evidence="2">The sequence shown here is derived from an EMBL/GenBank/DDBJ whole genome shotgun (WGS) entry which is preliminary data.</text>
</comment>
<dbReference type="AlphaFoldDB" id="A0A368FFU3"/>
<organism evidence="2 3">
    <name type="scientific">Ancylostoma caninum</name>
    <name type="common">Dog hookworm</name>
    <dbReference type="NCBI Taxonomy" id="29170"/>
    <lineage>
        <taxon>Eukaryota</taxon>
        <taxon>Metazoa</taxon>
        <taxon>Ecdysozoa</taxon>
        <taxon>Nematoda</taxon>
        <taxon>Chromadorea</taxon>
        <taxon>Rhabditida</taxon>
        <taxon>Rhabditina</taxon>
        <taxon>Rhabditomorpha</taxon>
        <taxon>Strongyloidea</taxon>
        <taxon>Ancylostomatidae</taxon>
        <taxon>Ancylostomatinae</taxon>
        <taxon>Ancylostoma</taxon>
    </lineage>
</organism>
<dbReference type="Pfam" id="PF02551">
    <property type="entry name" value="Acyl_CoA_thio"/>
    <property type="match status" value="1"/>
</dbReference>
<feature type="domain" description="Acyl-CoA thioesterase 2 C-terminal" evidence="1">
    <location>
        <begin position="19"/>
        <end position="139"/>
    </location>
</feature>
<name>A0A368FFU3_ANCCA</name>
<dbReference type="OrthoDB" id="68328at2759"/>
<dbReference type="InterPro" id="IPR029069">
    <property type="entry name" value="HotDog_dom_sf"/>
</dbReference>
<dbReference type="GO" id="GO:0006637">
    <property type="term" value="P:acyl-CoA metabolic process"/>
    <property type="evidence" value="ECO:0007669"/>
    <property type="project" value="InterPro"/>
</dbReference>
<dbReference type="STRING" id="29170.A0A368FFU3"/>
<evidence type="ECO:0000313" key="3">
    <source>
        <dbReference type="Proteomes" id="UP000252519"/>
    </source>
</evidence>
<dbReference type="CDD" id="cd03444">
    <property type="entry name" value="Thioesterase_II_repeat1"/>
    <property type="match status" value="1"/>
</dbReference>
<proteinExistence type="predicted"/>
<reference evidence="2 3" key="1">
    <citation type="submission" date="2014-10" db="EMBL/GenBank/DDBJ databases">
        <title>Draft genome of the hookworm Ancylostoma caninum.</title>
        <authorList>
            <person name="Mitreva M."/>
        </authorList>
    </citation>
    <scope>NUCLEOTIDE SEQUENCE [LARGE SCALE GENOMIC DNA]</scope>
    <source>
        <strain evidence="2 3">Baltimore</strain>
    </source>
</reference>
<dbReference type="GO" id="GO:0047617">
    <property type="term" value="F:fatty acyl-CoA hydrolase activity"/>
    <property type="evidence" value="ECO:0007669"/>
    <property type="project" value="InterPro"/>
</dbReference>
<sequence>KLAEFPPTFHRIFEARPVNQNIYKPDLSGPLHSPTYHLWVKPVLNVGSDSLLHQYMAAYISDSTMVETAILPHIARGFFVGMAFSLDHCIWFHRTKFDMNDWMLWEQESDFAGHSRTHTRARLWTRDGKLVMTAVQEGVARAPLKE</sequence>
<evidence type="ECO:0000259" key="1">
    <source>
        <dbReference type="Pfam" id="PF02551"/>
    </source>
</evidence>
<dbReference type="PANTHER" id="PTHR11066:SF48">
    <property type="entry name" value="ACYL-COA THIOESTERASE II"/>
    <property type="match status" value="1"/>
</dbReference>
<gene>
    <name evidence="2" type="ORF">ANCCAN_23226</name>
</gene>
<feature type="non-terminal residue" evidence="2">
    <location>
        <position position="1"/>
    </location>
</feature>
<dbReference type="GO" id="GO:0005782">
    <property type="term" value="C:peroxisomal matrix"/>
    <property type="evidence" value="ECO:0007669"/>
    <property type="project" value="TreeGrafter"/>
</dbReference>
<dbReference type="SUPFAM" id="SSF54637">
    <property type="entry name" value="Thioesterase/thiol ester dehydrase-isomerase"/>
    <property type="match status" value="1"/>
</dbReference>
<evidence type="ECO:0000313" key="2">
    <source>
        <dbReference type="EMBL" id="RCN30996.1"/>
    </source>
</evidence>
<dbReference type="PANTHER" id="PTHR11066">
    <property type="entry name" value="ACYL-COA THIOESTERASE"/>
    <property type="match status" value="1"/>
</dbReference>
<keyword evidence="3" id="KW-1185">Reference proteome</keyword>
<dbReference type="GO" id="GO:0009062">
    <property type="term" value="P:fatty acid catabolic process"/>
    <property type="evidence" value="ECO:0007669"/>
    <property type="project" value="TreeGrafter"/>
</dbReference>
<dbReference type="EMBL" id="JOJR01001411">
    <property type="protein sequence ID" value="RCN30996.1"/>
    <property type="molecule type" value="Genomic_DNA"/>
</dbReference>
<dbReference type="InterPro" id="IPR003703">
    <property type="entry name" value="Acyl_CoA_thio"/>
</dbReference>
<accession>A0A368FFU3</accession>
<dbReference type="Proteomes" id="UP000252519">
    <property type="component" value="Unassembled WGS sequence"/>
</dbReference>
<dbReference type="InterPro" id="IPR025652">
    <property type="entry name" value="TesB_C"/>
</dbReference>